<dbReference type="VEuPathDB" id="FungiDB:ASPTUDRAFT_628811"/>
<organism evidence="2 3">
    <name type="scientific">Aspergillus tubingensis (strain CBS 134.48)</name>
    <dbReference type="NCBI Taxonomy" id="767770"/>
    <lineage>
        <taxon>Eukaryota</taxon>
        <taxon>Fungi</taxon>
        <taxon>Dikarya</taxon>
        <taxon>Ascomycota</taxon>
        <taxon>Pezizomycotina</taxon>
        <taxon>Eurotiomycetes</taxon>
        <taxon>Eurotiomycetidae</taxon>
        <taxon>Eurotiales</taxon>
        <taxon>Aspergillaceae</taxon>
        <taxon>Aspergillus</taxon>
        <taxon>Aspergillus subgen. Circumdati</taxon>
    </lineage>
</organism>
<accession>A0A1L9N3R1</accession>
<dbReference type="EMBL" id="KV878203">
    <property type="protein sequence ID" value="OJI83890.1"/>
    <property type="molecule type" value="Genomic_DNA"/>
</dbReference>
<feature type="transmembrane region" description="Helical" evidence="1">
    <location>
        <begin position="85"/>
        <end position="103"/>
    </location>
</feature>
<dbReference type="Proteomes" id="UP000184304">
    <property type="component" value="Unassembled WGS sequence"/>
</dbReference>
<protein>
    <submittedName>
        <fullName evidence="2">Uncharacterized protein</fullName>
    </submittedName>
</protein>
<evidence type="ECO:0000313" key="3">
    <source>
        <dbReference type="Proteomes" id="UP000184304"/>
    </source>
</evidence>
<evidence type="ECO:0000256" key="1">
    <source>
        <dbReference type="SAM" id="Phobius"/>
    </source>
</evidence>
<feature type="transmembrane region" description="Helical" evidence="1">
    <location>
        <begin position="123"/>
        <end position="139"/>
    </location>
</feature>
<name>A0A1L9N3R1_ASPTC</name>
<keyword evidence="1" id="KW-0812">Transmembrane</keyword>
<proteinExistence type="predicted"/>
<sequence>MTLSVTKYKRAMAVPYSNELTVIICYQLFMAFIKTLSKKNRRASILHRDLEFARYGLTYEKRFSTNGPMAQLVARTTPDRKVVRSSRAGLIPIFFCFFFFLYSSNLTNYRSCIVHRDNTQWRYVGQFVAIAALHHYLSMKSVESHRRRFAELGSPSLSKRNNLLAEHSKSYEQVPRN</sequence>
<dbReference type="AlphaFoldDB" id="A0A1L9N3R1"/>
<keyword evidence="3" id="KW-1185">Reference proteome</keyword>
<gene>
    <name evidence="2" type="ORF">ASPTUDRAFT_628811</name>
</gene>
<keyword evidence="1" id="KW-1133">Transmembrane helix</keyword>
<reference evidence="3" key="1">
    <citation type="journal article" date="2017" name="Genome Biol.">
        <title>Comparative genomics reveals high biological diversity and specific adaptations in the industrially and medically important fungal genus Aspergillus.</title>
        <authorList>
            <person name="de Vries R.P."/>
            <person name="Riley R."/>
            <person name="Wiebenga A."/>
            <person name="Aguilar-Osorio G."/>
            <person name="Amillis S."/>
            <person name="Uchima C.A."/>
            <person name="Anderluh G."/>
            <person name="Asadollahi M."/>
            <person name="Askin M."/>
            <person name="Barry K."/>
            <person name="Battaglia E."/>
            <person name="Bayram O."/>
            <person name="Benocci T."/>
            <person name="Braus-Stromeyer S.A."/>
            <person name="Caldana C."/>
            <person name="Canovas D."/>
            <person name="Cerqueira G.C."/>
            <person name="Chen F."/>
            <person name="Chen W."/>
            <person name="Choi C."/>
            <person name="Clum A."/>
            <person name="Dos Santos R.A."/>
            <person name="Damasio A.R."/>
            <person name="Diallinas G."/>
            <person name="Emri T."/>
            <person name="Fekete E."/>
            <person name="Flipphi M."/>
            <person name="Freyberg S."/>
            <person name="Gallo A."/>
            <person name="Gournas C."/>
            <person name="Habgood R."/>
            <person name="Hainaut M."/>
            <person name="Harispe M.L."/>
            <person name="Henrissat B."/>
            <person name="Hilden K.S."/>
            <person name="Hope R."/>
            <person name="Hossain A."/>
            <person name="Karabika E."/>
            <person name="Karaffa L."/>
            <person name="Karanyi Z."/>
            <person name="Krasevec N."/>
            <person name="Kuo A."/>
            <person name="Kusch H."/>
            <person name="LaButti K."/>
            <person name="Lagendijk E.L."/>
            <person name="Lapidus A."/>
            <person name="Levasseur A."/>
            <person name="Lindquist E."/>
            <person name="Lipzen A."/>
            <person name="Logrieco A.F."/>
            <person name="MacCabe A."/>
            <person name="Maekelae M.R."/>
            <person name="Malavazi I."/>
            <person name="Melin P."/>
            <person name="Meyer V."/>
            <person name="Mielnichuk N."/>
            <person name="Miskei M."/>
            <person name="Molnar A.P."/>
            <person name="Mule G."/>
            <person name="Ngan C.Y."/>
            <person name="Orejas M."/>
            <person name="Orosz E."/>
            <person name="Ouedraogo J.P."/>
            <person name="Overkamp K.M."/>
            <person name="Park H.-S."/>
            <person name="Perrone G."/>
            <person name="Piumi F."/>
            <person name="Punt P.J."/>
            <person name="Ram A.F."/>
            <person name="Ramon A."/>
            <person name="Rauscher S."/>
            <person name="Record E."/>
            <person name="Riano-Pachon D.M."/>
            <person name="Robert V."/>
            <person name="Roehrig J."/>
            <person name="Ruller R."/>
            <person name="Salamov A."/>
            <person name="Salih N.S."/>
            <person name="Samson R.A."/>
            <person name="Sandor E."/>
            <person name="Sanguinetti M."/>
            <person name="Schuetze T."/>
            <person name="Sepcic K."/>
            <person name="Shelest E."/>
            <person name="Sherlock G."/>
            <person name="Sophianopoulou V."/>
            <person name="Squina F.M."/>
            <person name="Sun H."/>
            <person name="Susca A."/>
            <person name="Todd R.B."/>
            <person name="Tsang A."/>
            <person name="Unkles S.E."/>
            <person name="van de Wiele N."/>
            <person name="van Rossen-Uffink D."/>
            <person name="Oliveira J.V."/>
            <person name="Vesth T.C."/>
            <person name="Visser J."/>
            <person name="Yu J.-H."/>
            <person name="Zhou M."/>
            <person name="Andersen M.R."/>
            <person name="Archer D.B."/>
            <person name="Baker S.E."/>
            <person name="Benoit I."/>
            <person name="Brakhage A.A."/>
            <person name="Braus G.H."/>
            <person name="Fischer R."/>
            <person name="Frisvad J.C."/>
            <person name="Goldman G.H."/>
            <person name="Houbraken J."/>
            <person name="Oakley B."/>
            <person name="Pocsi I."/>
            <person name="Scazzocchio C."/>
            <person name="Seiboth B."/>
            <person name="vanKuyk P.A."/>
            <person name="Wortman J."/>
            <person name="Dyer P.S."/>
            <person name="Grigoriev I.V."/>
        </authorList>
    </citation>
    <scope>NUCLEOTIDE SEQUENCE [LARGE SCALE GENOMIC DNA]</scope>
    <source>
        <strain evidence="3">CBS 134.48</strain>
    </source>
</reference>
<keyword evidence="1" id="KW-0472">Membrane</keyword>
<evidence type="ECO:0000313" key="2">
    <source>
        <dbReference type="EMBL" id="OJI83890.1"/>
    </source>
</evidence>